<dbReference type="PANTHER" id="PTHR10520:SF12">
    <property type="entry name" value="TRIFUNCTIONAL PURINE BIOSYNTHETIC PROTEIN ADENOSINE-3"/>
    <property type="match status" value="1"/>
</dbReference>
<dbReference type="GO" id="GO:0004641">
    <property type="term" value="F:phosphoribosylformylglycinamidine cyclo-ligase activity"/>
    <property type="evidence" value="ECO:0007669"/>
    <property type="project" value="UniProtKB-EC"/>
</dbReference>
<evidence type="ECO:0000256" key="2">
    <source>
        <dbReference type="ARBA" id="ARBA00005174"/>
    </source>
</evidence>
<dbReference type="Gene3D" id="3.90.650.10">
    <property type="entry name" value="PurM-like C-terminal domain"/>
    <property type="match status" value="1"/>
</dbReference>
<dbReference type="InterPro" id="IPR016185">
    <property type="entry name" value="PreATP-grasp_dom_sf"/>
</dbReference>
<dbReference type="InterPro" id="IPR037123">
    <property type="entry name" value="PRibGlycinamide_synth_C_sf"/>
</dbReference>
<dbReference type="InterPro" id="IPR036676">
    <property type="entry name" value="PurM-like_C_sf"/>
</dbReference>
<dbReference type="CDD" id="cd02196">
    <property type="entry name" value="PurM"/>
    <property type="match status" value="1"/>
</dbReference>
<dbReference type="InterPro" id="IPR016188">
    <property type="entry name" value="PurM-like_N"/>
</dbReference>
<keyword evidence="7 12" id="KW-0547">Nucleotide-binding</keyword>
<feature type="domain" description="ATP-grasp" evidence="14">
    <location>
        <begin position="126"/>
        <end position="351"/>
    </location>
</feature>
<dbReference type="OrthoDB" id="2018833at2759"/>
<dbReference type="NCBIfam" id="TIGR00877">
    <property type="entry name" value="purD"/>
    <property type="match status" value="1"/>
</dbReference>
<dbReference type="HAMAP" id="MF_01930">
    <property type="entry name" value="PurN"/>
    <property type="match status" value="1"/>
</dbReference>
<keyword evidence="16" id="KW-1185">Reference proteome</keyword>
<gene>
    <name evidence="15" type="ORF">BOX15_Mlig022168g1</name>
</gene>
<dbReference type="HAMAP" id="MF_00741">
    <property type="entry name" value="AIRS"/>
    <property type="match status" value="1"/>
</dbReference>
<dbReference type="InterPro" id="IPR010918">
    <property type="entry name" value="PurM-like_C_dom"/>
</dbReference>
<dbReference type="Pfam" id="PF01071">
    <property type="entry name" value="GARS_A"/>
    <property type="match status" value="1"/>
</dbReference>
<keyword evidence="10 13" id="KW-0464">Manganese</keyword>
<dbReference type="Gene3D" id="3.30.470.20">
    <property type="entry name" value="ATP-grasp fold, B domain"/>
    <property type="match status" value="1"/>
</dbReference>
<comment type="similarity">
    <text evidence="13">In the central section; belongs to the AIR synthase family.</text>
</comment>
<dbReference type="Pfam" id="PF02844">
    <property type="entry name" value="GARS_N"/>
    <property type="match status" value="1"/>
</dbReference>
<dbReference type="Pfam" id="PF02769">
    <property type="entry name" value="AIRS_C"/>
    <property type="match status" value="1"/>
</dbReference>
<dbReference type="InterPro" id="IPR004733">
    <property type="entry name" value="PurM_cligase"/>
</dbReference>
<dbReference type="EMBL" id="NIVC01000733">
    <property type="protein sequence ID" value="PAA77597.1"/>
    <property type="molecule type" value="Genomic_DNA"/>
</dbReference>
<evidence type="ECO:0000256" key="11">
    <source>
        <dbReference type="ARBA" id="ARBA00023268"/>
    </source>
</evidence>
<dbReference type="GO" id="GO:0006189">
    <property type="term" value="P:'de novo' IMP biosynthetic process"/>
    <property type="evidence" value="ECO:0007669"/>
    <property type="project" value="UniProtKB-UniRule"/>
</dbReference>
<dbReference type="SUPFAM" id="SSF56059">
    <property type="entry name" value="Glutathione synthetase ATP-binding domain-like"/>
    <property type="match status" value="1"/>
</dbReference>
<dbReference type="PANTHER" id="PTHR10520">
    <property type="entry name" value="TRIFUNCTIONAL PURINE BIOSYNTHETIC PROTEIN ADENOSINE-3-RELATED"/>
    <property type="match status" value="1"/>
</dbReference>
<evidence type="ECO:0000256" key="1">
    <source>
        <dbReference type="ARBA" id="ARBA00004686"/>
    </source>
</evidence>
<keyword evidence="5" id="KW-0808">Transferase</keyword>
<dbReference type="STRING" id="282301.A0A267FX19"/>
<dbReference type="InterPro" id="IPR020560">
    <property type="entry name" value="PRibGlycinamide_synth_C-dom"/>
</dbReference>
<dbReference type="SUPFAM" id="SSF52440">
    <property type="entry name" value="PreATP-grasp domain"/>
    <property type="match status" value="1"/>
</dbReference>
<dbReference type="GO" id="GO:0005829">
    <property type="term" value="C:cytosol"/>
    <property type="evidence" value="ECO:0007669"/>
    <property type="project" value="TreeGrafter"/>
</dbReference>
<accession>A0A267FX19</accession>
<dbReference type="InterPro" id="IPR020559">
    <property type="entry name" value="PRibGlycinamide_synth_CS"/>
</dbReference>
<dbReference type="Gene3D" id="3.30.1330.10">
    <property type="entry name" value="PurM-like, N-terminal domain"/>
    <property type="match status" value="1"/>
</dbReference>
<dbReference type="EC" id="6.3.3.1" evidence="13"/>
<comment type="catalytic activity">
    <reaction evidence="13">
        <text>5-phospho-beta-D-ribosylamine + glycine + ATP = N(1)-(5-phospho-beta-D-ribosyl)glycinamide + ADP + phosphate + H(+)</text>
        <dbReference type="Rhea" id="RHEA:17453"/>
        <dbReference type="ChEBI" id="CHEBI:15378"/>
        <dbReference type="ChEBI" id="CHEBI:30616"/>
        <dbReference type="ChEBI" id="CHEBI:43474"/>
        <dbReference type="ChEBI" id="CHEBI:57305"/>
        <dbReference type="ChEBI" id="CHEBI:58681"/>
        <dbReference type="ChEBI" id="CHEBI:143788"/>
        <dbReference type="ChEBI" id="CHEBI:456216"/>
        <dbReference type="EC" id="6.3.4.13"/>
    </reaction>
</comment>
<dbReference type="SMART" id="SM01210">
    <property type="entry name" value="GARS_C"/>
    <property type="match status" value="1"/>
</dbReference>
<dbReference type="GO" id="GO:0005524">
    <property type="term" value="F:ATP binding"/>
    <property type="evidence" value="ECO:0007669"/>
    <property type="project" value="UniProtKB-UniRule"/>
</dbReference>
<dbReference type="UniPathway" id="UPA00074">
    <property type="reaction ID" value="UER00125"/>
</dbReference>
<dbReference type="InterPro" id="IPR036921">
    <property type="entry name" value="PurM-like_N_sf"/>
</dbReference>
<organism evidence="15 16">
    <name type="scientific">Macrostomum lignano</name>
    <dbReference type="NCBI Taxonomy" id="282301"/>
    <lineage>
        <taxon>Eukaryota</taxon>
        <taxon>Metazoa</taxon>
        <taxon>Spiralia</taxon>
        <taxon>Lophotrochozoa</taxon>
        <taxon>Platyhelminthes</taxon>
        <taxon>Rhabditophora</taxon>
        <taxon>Macrostomorpha</taxon>
        <taxon>Macrostomida</taxon>
        <taxon>Macrostomidae</taxon>
        <taxon>Macrostomum</taxon>
    </lineage>
</organism>
<dbReference type="SUPFAM" id="SSF55326">
    <property type="entry name" value="PurM N-terminal domain-like"/>
    <property type="match status" value="1"/>
</dbReference>
<comment type="catalytic activity">
    <reaction evidence="13">
        <text>N(1)-(5-phospho-beta-D-ribosyl)glycinamide + (6R)-10-formyltetrahydrofolate = N(2)-formyl-N(1)-(5-phospho-beta-D-ribosyl)glycinamide + (6S)-5,6,7,8-tetrahydrofolate + H(+)</text>
        <dbReference type="Rhea" id="RHEA:15053"/>
        <dbReference type="ChEBI" id="CHEBI:15378"/>
        <dbReference type="ChEBI" id="CHEBI:57453"/>
        <dbReference type="ChEBI" id="CHEBI:143788"/>
        <dbReference type="ChEBI" id="CHEBI:147286"/>
        <dbReference type="ChEBI" id="CHEBI:195366"/>
        <dbReference type="EC" id="2.1.2.2"/>
    </reaction>
</comment>
<keyword evidence="4 13" id="KW-0436">Ligase</keyword>
<dbReference type="InterPro" id="IPR004607">
    <property type="entry name" value="GART"/>
</dbReference>
<dbReference type="Gene3D" id="3.40.50.20">
    <property type="match status" value="1"/>
</dbReference>
<evidence type="ECO:0000256" key="3">
    <source>
        <dbReference type="ARBA" id="ARBA00007423"/>
    </source>
</evidence>
<evidence type="ECO:0000256" key="10">
    <source>
        <dbReference type="ARBA" id="ARBA00023211"/>
    </source>
</evidence>
<dbReference type="SUPFAM" id="SSF56042">
    <property type="entry name" value="PurM C-terminal domain-like"/>
    <property type="match status" value="1"/>
</dbReference>
<proteinExistence type="inferred from homology"/>
<dbReference type="Pfam" id="PF00551">
    <property type="entry name" value="Formyl_trans_N"/>
    <property type="match status" value="1"/>
</dbReference>
<dbReference type="InterPro" id="IPR020562">
    <property type="entry name" value="PRibGlycinamide_synth_N"/>
</dbReference>
<evidence type="ECO:0000256" key="13">
    <source>
        <dbReference type="RuleBase" id="RU363089"/>
    </source>
</evidence>
<dbReference type="Gene3D" id="3.30.1490.20">
    <property type="entry name" value="ATP-grasp fold, A domain"/>
    <property type="match status" value="1"/>
</dbReference>
<name>A0A267FX19_9PLAT</name>
<evidence type="ECO:0000256" key="7">
    <source>
        <dbReference type="ARBA" id="ARBA00022741"/>
    </source>
</evidence>
<dbReference type="SMART" id="SM01209">
    <property type="entry name" value="GARS_A"/>
    <property type="match status" value="1"/>
</dbReference>
<evidence type="ECO:0000259" key="14">
    <source>
        <dbReference type="PROSITE" id="PS50975"/>
    </source>
</evidence>
<protein>
    <recommendedName>
        <fullName evidence="13">Trifunctional purine biosynthetic protein adenosine-3</fullName>
    </recommendedName>
    <domain>
        <recommendedName>
            <fullName evidence="13">Phosphoribosylamine--glycine ligase</fullName>
            <ecNumber evidence="13">6.3.4.13</ecNumber>
        </recommendedName>
        <alternativeName>
            <fullName evidence="13">Glycinamide ribonucleotide synthetase</fullName>
            <shortName evidence="13">GARS</shortName>
        </alternativeName>
        <alternativeName>
            <fullName evidence="13">Phosphoribosylglycinamide synthetase</fullName>
        </alternativeName>
    </domain>
    <domain>
        <recommendedName>
            <fullName evidence="13">Phosphoribosylformylglycinamidine cyclo-ligase</fullName>
            <ecNumber evidence="13">6.3.3.1</ecNumber>
        </recommendedName>
        <alternativeName>
            <fullName evidence="13">AIR synthase</fullName>
            <shortName evidence="13">AIRS</shortName>
        </alternativeName>
        <alternativeName>
            <fullName evidence="13">Phosphoribosyl-aminoimidazole synthetase</fullName>
        </alternativeName>
    </domain>
    <domain>
        <recommendedName>
            <fullName evidence="13">Phosphoribosylglycinamide formyltransferase</fullName>
            <ecNumber evidence="13">2.1.2.2</ecNumber>
        </recommendedName>
        <alternativeName>
            <fullName evidence="13">5'-phosphoribosylglycinamide transformylase</fullName>
        </alternativeName>
        <alternativeName>
            <fullName evidence="13">GAR transformylase</fullName>
            <shortName evidence="13">GART</shortName>
        </alternativeName>
    </domain>
</protein>
<evidence type="ECO:0000313" key="16">
    <source>
        <dbReference type="Proteomes" id="UP000215902"/>
    </source>
</evidence>
<dbReference type="FunFam" id="3.40.50.20:FF:000006">
    <property type="entry name" value="Phosphoribosylamine--glycine ligase, chloroplastic"/>
    <property type="match status" value="1"/>
</dbReference>
<dbReference type="GO" id="GO:0004637">
    <property type="term" value="F:phosphoribosylamine-glycine ligase activity"/>
    <property type="evidence" value="ECO:0007669"/>
    <property type="project" value="UniProtKB-UniRule"/>
</dbReference>
<dbReference type="InterPro" id="IPR011761">
    <property type="entry name" value="ATP-grasp"/>
</dbReference>
<comment type="similarity">
    <text evidence="13">In the C-terminal section; belongs to the GART family.</text>
</comment>
<comment type="pathway">
    <text evidence="2 13">Purine metabolism; IMP biosynthesis via de novo pathway; N(1)-(5-phospho-D-ribosyl)glycinamide from 5-phospho-alpha-D-ribose 1-diphosphate: step 2/2.</text>
</comment>
<dbReference type="GO" id="GO:0004644">
    <property type="term" value="F:phosphoribosylglycinamide formyltransferase activity"/>
    <property type="evidence" value="ECO:0007669"/>
    <property type="project" value="UniProtKB-EC"/>
</dbReference>
<comment type="pathway">
    <text evidence="13">Purine metabolism; IMP biosynthesis via de novo pathway; N(2)-formyl-N(1)-(5-phospho-D-ribosyl)glycinamide from N(1)-(5-phospho-D-ribosyl)glycinamide (10-formyl THF route): step 1/1.</text>
</comment>
<dbReference type="Pfam" id="PF00586">
    <property type="entry name" value="AIRS"/>
    <property type="match status" value="1"/>
</dbReference>
<dbReference type="InterPro" id="IPR002376">
    <property type="entry name" value="Formyl_transf_N"/>
</dbReference>
<dbReference type="InterPro" id="IPR000115">
    <property type="entry name" value="PRibGlycinamide_synth"/>
</dbReference>
<evidence type="ECO:0000256" key="4">
    <source>
        <dbReference type="ARBA" id="ARBA00022598"/>
    </source>
</evidence>
<dbReference type="EC" id="2.1.2.2" evidence="13"/>
<evidence type="ECO:0000256" key="6">
    <source>
        <dbReference type="ARBA" id="ARBA00022723"/>
    </source>
</evidence>
<evidence type="ECO:0000256" key="9">
    <source>
        <dbReference type="ARBA" id="ARBA00022840"/>
    </source>
</evidence>
<dbReference type="GO" id="GO:0046084">
    <property type="term" value="P:adenine biosynthetic process"/>
    <property type="evidence" value="ECO:0007669"/>
    <property type="project" value="TreeGrafter"/>
</dbReference>
<dbReference type="InterPro" id="IPR013815">
    <property type="entry name" value="ATP_grasp_subdomain_1"/>
</dbReference>
<dbReference type="NCBIfam" id="TIGR00878">
    <property type="entry name" value="purM"/>
    <property type="match status" value="1"/>
</dbReference>
<keyword evidence="6 13" id="KW-0479">Metal-binding</keyword>
<dbReference type="PROSITE" id="PS50975">
    <property type="entry name" value="ATP_GRASP"/>
    <property type="match status" value="1"/>
</dbReference>
<dbReference type="SUPFAM" id="SSF51246">
    <property type="entry name" value="Rudiment single hybrid motif"/>
    <property type="match status" value="1"/>
</dbReference>
<dbReference type="GO" id="GO:0046872">
    <property type="term" value="F:metal ion binding"/>
    <property type="evidence" value="ECO:0007669"/>
    <property type="project" value="UniProtKB-KW"/>
</dbReference>
<dbReference type="EC" id="6.3.4.13" evidence="13"/>
<comment type="similarity">
    <text evidence="3 13">In the N-terminal section; belongs to the GARS family.</text>
</comment>
<keyword evidence="8 13" id="KW-0658">Purine biosynthesis</keyword>
<evidence type="ECO:0000256" key="12">
    <source>
        <dbReference type="PROSITE-ProRule" id="PRU00409"/>
    </source>
</evidence>
<evidence type="ECO:0000313" key="15">
    <source>
        <dbReference type="EMBL" id="PAA77597.1"/>
    </source>
</evidence>
<dbReference type="Pfam" id="PF02843">
    <property type="entry name" value="GARS_C"/>
    <property type="match status" value="1"/>
</dbReference>
<dbReference type="PROSITE" id="PS00184">
    <property type="entry name" value="GARS"/>
    <property type="match status" value="1"/>
</dbReference>
<comment type="caution">
    <text evidence="15">The sequence shown here is derived from an EMBL/GenBank/DDBJ whole genome shotgun (WGS) entry which is preliminary data.</text>
</comment>
<dbReference type="Proteomes" id="UP000215902">
    <property type="component" value="Unassembled WGS sequence"/>
</dbReference>
<sequence length="1088" mass="113309">TVLVIGSGGREHAVAWKLAQSVQVSTVYVVPGNAGTRGFVNDISNDSNSSVINPQAKFRPPPPGVDIKDFANLSNWCRSSSVDLVFVGPEDPLSKGIADVLTEAGIAVFGPSRLASEIEWSKAFAKQFMKRNSIPTPDFVVCEDLAAIEAIAASLSSLPFKPLVAKASGLAAGKGVVVSDTPAEAIAAAKDLLKRCGGPILLEARVDGPELSLIGFSDGERVSVLPPARDRKRRLDGDCGPNTGGMGAAAPCRLDSDRPFSPIASDQPTNKELLSRLERDFLQRAIDGLRAEGRRFVGALYAGLIRAGVDANGQDDFQALEFNCRLGDPETQALMPLVDCDLYQLCLDCVHGSLTPGPLPCQPSRVSLAAVLVQSPYPASCPGRYPVQGLDSFANQPGDPLLAFHAGTACDAAAAASSGAQTVTAGGRVCNLVAVATGPAECRAALRAALGARRIRFLGVDWRRDIAGCVAGDQTGPVAQSQSGSSAYASSGVNVAEGDHLVDLIKPLCSLTCLTASSACLEGIGSFGAPYSLNNCGGDFLGHCPDPVLVSGVDGVGTKLLVAEAVNQWGGVGVDLVAMCVNDVLCRGARPLFFLDTYSCGRLDARVAAAVVAGVSDGCLQAGCALVGGETAEMPGMYARDSSVDLIGCCVGIVDRSRMLPRLDQMAAGDPIVALLSSGLHSNGYSLARKMIRQLPDGYNSRVAYSTMTTVASSAAGDGPPAGCPLGEELLTPTRIYVNQLGPLIRSGLITGLAHITGGGIIGNLPRCLPTHLGANINLTAWQIPKLIRWLMHSAGMGIEEACCTFNCGIGMLIVTKQQWLANLLNRLPEAFVVGELVAKPGVNLIGQDSVSPLATMEYVLGGLPSATATQPVALGVLISGTGTNLQALLDYSRQMGTSCPYRVALVISNVATAQGLQRATKAGVPTSVLSHKDYPGGRPEFDAALVEELRSKGVQLVAMAGFMRIVTRVLLDAFPGRVLNTHPSLLPAFKGAHAHRDVLASGVRVTGCTAHFVVPEVDAGPIVLQAPAPVLPGDSEETLQDRVKLLEHRLFPAAVAAVARGDCRFVAGPPADKCVWSCEPPSMAEFM</sequence>
<dbReference type="InterPro" id="IPR036477">
    <property type="entry name" value="Formyl_transf_N_sf"/>
</dbReference>
<dbReference type="NCBIfam" id="TIGR00639">
    <property type="entry name" value="PurN"/>
    <property type="match status" value="1"/>
</dbReference>
<evidence type="ECO:0000256" key="5">
    <source>
        <dbReference type="ARBA" id="ARBA00022679"/>
    </source>
</evidence>
<dbReference type="SUPFAM" id="SSF53328">
    <property type="entry name" value="Formyltransferase"/>
    <property type="match status" value="1"/>
</dbReference>
<dbReference type="InterPro" id="IPR011054">
    <property type="entry name" value="Rudment_hybrid_motif"/>
</dbReference>
<comment type="pathway">
    <text evidence="1 13">Purine metabolism; IMP biosynthesis via de novo pathway; 5-amino-1-(5-phospho-D-ribosyl)imidazole from N(2)-formyl-N(1)-(5-phospho-D-ribosyl)glycinamide: step 2/2.</text>
</comment>
<comment type="catalytic activity">
    <reaction evidence="13">
        <text>2-formamido-N(1)-(5-O-phospho-beta-D-ribosyl)acetamidine + ATP = 5-amino-1-(5-phospho-beta-D-ribosyl)imidazole + ADP + phosphate + H(+)</text>
        <dbReference type="Rhea" id="RHEA:23032"/>
        <dbReference type="ChEBI" id="CHEBI:15378"/>
        <dbReference type="ChEBI" id="CHEBI:30616"/>
        <dbReference type="ChEBI" id="CHEBI:43474"/>
        <dbReference type="ChEBI" id="CHEBI:137981"/>
        <dbReference type="ChEBI" id="CHEBI:147287"/>
        <dbReference type="ChEBI" id="CHEBI:456216"/>
        <dbReference type="EC" id="6.3.3.1"/>
    </reaction>
</comment>
<keyword evidence="11 13" id="KW-0511">Multifunctional enzyme</keyword>
<dbReference type="InterPro" id="IPR020561">
    <property type="entry name" value="PRibGlycinamid_synth_ATP-grasp"/>
</dbReference>
<feature type="non-terminal residue" evidence="15">
    <location>
        <position position="1"/>
    </location>
</feature>
<reference evidence="15 16" key="1">
    <citation type="submission" date="2017-06" db="EMBL/GenBank/DDBJ databases">
        <title>A platform for efficient transgenesis in Macrostomum lignano, a flatworm model organism for stem cell research.</title>
        <authorList>
            <person name="Berezikov E."/>
        </authorList>
    </citation>
    <scope>NUCLEOTIDE SEQUENCE [LARGE SCALE GENOMIC DNA]</scope>
    <source>
        <strain evidence="15">DV1</strain>
        <tissue evidence="15">Whole organism</tissue>
    </source>
</reference>
<dbReference type="AlphaFoldDB" id="A0A267FX19"/>
<dbReference type="CDD" id="cd08645">
    <property type="entry name" value="FMT_core_GART"/>
    <property type="match status" value="1"/>
</dbReference>
<evidence type="ECO:0000256" key="8">
    <source>
        <dbReference type="ARBA" id="ARBA00022755"/>
    </source>
</evidence>
<dbReference type="Gene3D" id="3.40.50.170">
    <property type="entry name" value="Formyl transferase, N-terminal domain"/>
    <property type="match status" value="1"/>
</dbReference>
<keyword evidence="9 12" id="KW-0067">ATP-binding</keyword>
<dbReference type="Gene3D" id="3.90.600.10">
    <property type="entry name" value="Phosphoribosylglycinamide synthetase, C-terminal domain"/>
    <property type="match status" value="1"/>
</dbReference>